<dbReference type="Proteomes" id="UP000177269">
    <property type="component" value="Unassembled WGS sequence"/>
</dbReference>
<sequence>MIFSGFGTKIAIALLLLNIFVWHAVIKESSKGVLTVVFLNVGQGDAIFIESPSGNQMLIDGGPSRVVLRELGKVLPFYDRKLDVILATHPDRDHIGGLPLVVRRYDVGHVLESDVFSDSGYSQALEDEIGRKKINKIESERGMVLDLGGGAYFQIFFPDRGVSAVNTNDASIVGKLVYGNISFILSGDSPKKIEEYLVYLDAGALDADVLKVGHHGSRTSSSESFIRAVSPQFAVISAAKDNNYGHPHKEVTEVLRKNFVETLNTGDTGRIIMKTDGVKLWLESKKWLR</sequence>
<evidence type="ECO:0000313" key="3">
    <source>
        <dbReference type="Proteomes" id="UP000177269"/>
    </source>
</evidence>
<dbReference type="InterPro" id="IPR052159">
    <property type="entry name" value="Competence_DNA_uptake"/>
</dbReference>
<dbReference type="InterPro" id="IPR035681">
    <property type="entry name" value="ComA-like_MBL"/>
</dbReference>
<dbReference type="SMART" id="SM00849">
    <property type="entry name" value="Lactamase_B"/>
    <property type="match status" value="1"/>
</dbReference>
<dbReference type="Gene3D" id="3.60.15.10">
    <property type="entry name" value="Ribonuclease Z/Hydroxyacylglutathione hydrolase-like"/>
    <property type="match status" value="1"/>
</dbReference>
<dbReference type="AlphaFoldDB" id="A0A1G2P1H7"/>
<dbReference type="EMBL" id="MHSK01000031">
    <property type="protein sequence ID" value="OHA41579.1"/>
    <property type="molecule type" value="Genomic_DNA"/>
</dbReference>
<dbReference type="PANTHER" id="PTHR30619:SF1">
    <property type="entry name" value="RECOMBINATION PROTEIN 2"/>
    <property type="match status" value="1"/>
</dbReference>
<gene>
    <name evidence="2" type="ORF">A3G52_02850</name>
</gene>
<dbReference type="Pfam" id="PF00753">
    <property type="entry name" value="Lactamase_B"/>
    <property type="match status" value="1"/>
</dbReference>
<dbReference type="CDD" id="cd07731">
    <property type="entry name" value="ComA-like_MBL-fold"/>
    <property type="match status" value="1"/>
</dbReference>
<feature type="domain" description="Metallo-beta-lactamase" evidence="1">
    <location>
        <begin position="43"/>
        <end position="240"/>
    </location>
</feature>
<dbReference type="SUPFAM" id="SSF56281">
    <property type="entry name" value="Metallo-hydrolase/oxidoreductase"/>
    <property type="match status" value="1"/>
</dbReference>
<organism evidence="2 3">
    <name type="scientific">Candidatus Taylorbacteria bacterium RIFCSPLOWO2_12_FULL_43_20</name>
    <dbReference type="NCBI Taxonomy" id="1802332"/>
    <lineage>
        <taxon>Bacteria</taxon>
        <taxon>Candidatus Tayloriibacteriota</taxon>
    </lineage>
</organism>
<comment type="caution">
    <text evidence="2">The sequence shown here is derived from an EMBL/GenBank/DDBJ whole genome shotgun (WGS) entry which is preliminary data.</text>
</comment>
<dbReference type="InterPro" id="IPR001279">
    <property type="entry name" value="Metallo-B-lactamas"/>
</dbReference>
<accession>A0A1G2P1H7</accession>
<dbReference type="InterPro" id="IPR036866">
    <property type="entry name" value="RibonucZ/Hydroxyglut_hydro"/>
</dbReference>
<reference evidence="2 3" key="1">
    <citation type="journal article" date="2016" name="Nat. Commun.">
        <title>Thousands of microbial genomes shed light on interconnected biogeochemical processes in an aquifer system.</title>
        <authorList>
            <person name="Anantharaman K."/>
            <person name="Brown C.T."/>
            <person name="Hug L.A."/>
            <person name="Sharon I."/>
            <person name="Castelle C.J."/>
            <person name="Probst A.J."/>
            <person name="Thomas B.C."/>
            <person name="Singh A."/>
            <person name="Wilkins M.J."/>
            <person name="Karaoz U."/>
            <person name="Brodie E.L."/>
            <person name="Williams K.H."/>
            <person name="Hubbard S.S."/>
            <person name="Banfield J.F."/>
        </authorList>
    </citation>
    <scope>NUCLEOTIDE SEQUENCE [LARGE SCALE GENOMIC DNA]</scope>
</reference>
<dbReference type="PANTHER" id="PTHR30619">
    <property type="entry name" value="DNA INTERNALIZATION/COMPETENCE PROTEIN COMEC/REC2"/>
    <property type="match status" value="1"/>
</dbReference>
<protein>
    <recommendedName>
        <fullName evidence="1">Metallo-beta-lactamase domain-containing protein</fullName>
    </recommendedName>
</protein>
<name>A0A1G2P1H7_9BACT</name>
<proteinExistence type="predicted"/>
<evidence type="ECO:0000313" key="2">
    <source>
        <dbReference type="EMBL" id="OHA41579.1"/>
    </source>
</evidence>
<evidence type="ECO:0000259" key="1">
    <source>
        <dbReference type="SMART" id="SM00849"/>
    </source>
</evidence>